<evidence type="ECO:0000256" key="9">
    <source>
        <dbReference type="ARBA" id="ARBA00022989"/>
    </source>
</evidence>
<dbReference type="AlphaFoldDB" id="A0A2S0REF0"/>
<dbReference type="InterPro" id="IPR002816">
    <property type="entry name" value="TraB/PrgY/GumN_fam"/>
</dbReference>
<dbReference type="PANTHER" id="PTHR31120:SF6">
    <property type="entry name" value="METALLOPROTEASE TIKI HOMOLOG"/>
    <property type="match status" value="1"/>
</dbReference>
<evidence type="ECO:0000256" key="11">
    <source>
        <dbReference type="ARBA" id="ARBA00023136"/>
    </source>
</evidence>
<keyword evidence="11" id="KW-0472">Membrane</keyword>
<name>A0A2S0REF0_9FLAO</name>
<dbReference type="GO" id="GO:0046872">
    <property type="term" value="F:metal ion binding"/>
    <property type="evidence" value="ECO:0007669"/>
    <property type="project" value="UniProtKB-KW"/>
</dbReference>
<evidence type="ECO:0000313" key="15">
    <source>
        <dbReference type="Proteomes" id="UP000244193"/>
    </source>
</evidence>
<feature type="signal peptide" evidence="13">
    <location>
        <begin position="1"/>
        <end position="21"/>
    </location>
</feature>
<organism evidence="14 15">
    <name type="scientific">Flavobacterium magnum</name>
    <dbReference type="NCBI Taxonomy" id="2162713"/>
    <lineage>
        <taxon>Bacteria</taxon>
        <taxon>Pseudomonadati</taxon>
        <taxon>Bacteroidota</taxon>
        <taxon>Flavobacteriia</taxon>
        <taxon>Flavobacteriales</taxon>
        <taxon>Flavobacteriaceae</taxon>
        <taxon>Flavobacterium</taxon>
    </lineage>
</organism>
<dbReference type="InterPro" id="IPR040230">
    <property type="entry name" value="TIKI1/2-like"/>
</dbReference>
<evidence type="ECO:0000313" key="14">
    <source>
        <dbReference type="EMBL" id="AWA30133.1"/>
    </source>
</evidence>
<evidence type="ECO:0000256" key="10">
    <source>
        <dbReference type="ARBA" id="ARBA00023049"/>
    </source>
</evidence>
<gene>
    <name evidence="14" type="ORF">HYN48_08600</name>
</gene>
<evidence type="ECO:0000256" key="6">
    <source>
        <dbReference type="ARBA" id="ARBA00022723"/>
    </source>
</evidence>
<keyword evidence="10" id="KW-0482">Metalloprotease</keyword>
<keyword evidence="15" id="KW-1185">Reference proteome</keyword>
<dbReference type="PANTHER" id="PTHR31120">
    <property type="entry name" value="METALLOPROTEASE TIKI"/>
    <property type="match status" value="1"/>
</dbReference>
<protein>
    <submittedName>
        <fullName evidence="14">TraB/GumN family protein</fullName>
    </submittedName>
</protein>
<keyword evidence="4" id="KW-0645">Protease</keyword>
<dbReference type="GO" id="GO:0004222">
    <property type="term" value="F:metalloendopeptidase activity"/>
    <property type="evidence" value="ECO:0007669"/>
    <property type="project" value="TreeGrafter"/>
</dbReference>
<evidence type="ECO:0000256" key="7">
    <source>
        <dbReference type="ARBA" id="ARBA00022729"/>
    </source>
</evidence>
<feature type="chain" id="PRO_5015442544" evidence="13">
    <location>
        <begin position="22"/>
        <end position="285"/>
    </location>
</feature>
<dbReference type="GO" id="GO:0016020">
    <property type="term" value="C:membrane"/>
    <property type="evidence" value="ECO:0007669"/>
    <property type="project" value="UniProtKB-SubCell"/>
</dbReference>
<comment type="subcellular location">
    <subcellularLocation>
        <location evidence="3">Membrane</location>
        <topology evidence="3">Single-pass type I membrane protein</topology>
    </subcellularLocation>
</comment>
<evidence type="ECO:0000256" key="1">
    <source>
        <dbReference type="ARBA" id="ARBA00001936"/>
    </source>
</evidence>
<dbReference type="OrthoDB" id="9798714at2"/>
<evidence type="ECO:0000256" key="5">
    <source>
        <dbReference type="ARBA" id="ARBA00022692"/>
    </source>
</evidence>
<dbReference type="CDD" id="cd14789">
    <property type="entry name" value="Tiki"/>
    <property type="match status" value="1"/>
</dbReference>
<dbReference type="EMBL" id="CP028811">
    <property type="protein sequence ID" value="AWA30133.1"/>
    <property type="molecule type" value="Genomic_DNA"/>
</dbReference>
<keyword evidence="7 13" id="KW-0732">Signal</keyword>
<dbReference type="GO" id="GO:0006508">
    <property type="term" value="P:proteolysis"/>
    <property type="evidence" value="ECO:0007669"/>
    <property type="project" value="UniProtKB-KW"/>
</dbReference>
<comment type="cofactor">
    <cofactor evidence="1">
        <name>Mn(2+)</name>
        <dbReference type="ChEBI" id="CHEBI:29035"/>
    </cofactor>
</comment>
<sequence>MMRHIFKLICLLAFVPTQAQAPTEKSLLWEISGKGLKTSYLFGTMHATCDATLSPRVTEGLDNTQQLYLELDMDDPSMQVKMMKGLNMAGGKKMSDLVTPEDYAVVDAFMKKNMGMSLKAVNTFKPFFVSSLMITKLLDCPMQSIEQELIKVATASNKEILGLETVEEQLSVFDAIPYEAQMNELVKTAKDDMVNDKKEFAALYELYQKQDLNGMLDFSKTSKNEMTAKFDTELLTNRNANWIPRIIRIAAEKPTFFGVGAAHLGGENGVISLLRKNGYTVKPVL</sequence>
<dbReference type="Proteomes" id="UP000244193">
    <property type="component" value="Chromosome"/>
</dbReference>
<evidence type="ECO:0000256" key="13">
    <source>
        <dbReference type="SAM" id="SignalP"/>
    </source>
</evidence>
<evidence type="ECO:0000256" key="2">
    <source>
        <dbReference type="ARBA" id="ARBA00001941"/>
    </source>
</evidence>
<dbReference type="RefSeq" id="WP_108370715.1">
    <property type="nucleotide sequence ID" value="NZ_CP028811.1"/>
</dbReference>
<keyword evidence="5" id="KW-0812">Transmembrane</keyword>
<dbReference type="GO" id="GO:0030178">
    <property type="term" value="P:negative regulation of Wnt signaling pathway"/>
    <property type="evidence" value="ECO:0007669"/>
    <property type="project" value="InterPro"/>
</dbReference>
<comment type="cofactor">
    <cofactor evidence="2">
        <name>Co(2+)</name>
        <dbReference type="ChEBI" id="CHEBI:48828"/>
    </cofactor>
</comment>
<dbReference type="Pfam" id="PF01963">
    <property type="entry name" value="TraB_PrgY_gumN"/>
    <property type="match status" value="1"/>
</dbReference>
<accession>A0A2S0REF0</accession>
<evidence type="ECO:0000256" key="4">
    <source>
        <dbReference type="ARBA" id="ARBA00022670"/>
    </source>
</evidence>
<proteinExistence type="predicted"/>
<evidence type="ECO:0000256" key="3">
    <source>
        <dbReference type="ARBA" id="ARBA00004479"/>
    </source>
</evidence>
<keyword evidence="6" id="KW-0479">Metal-binding</keyword>
<reference evidence="14 15" key="1">
    <citation type="submission" date="2018-04" db="EMBL/GenBank/DDBJ databases">
        <title>Genome sequencing of Flavobacterium sp. HYN0048.</title>
        <authorList>
            <person name="Yi H."/>
            <person name="Baek C."/>
        </authorList>
    </citation>
    <scope>NUCLEOTIDE SEQUENCE [LARGE SCALE GENOMIC DNA]</scope>
    <source>
        <strain evidence="14 15">HYN0048</strain>
    </source>
</reference>
<dbReference type="KEGG" id="fmg:HYN48_08600"/>
<keyword evidence="9" id="KW-1133">Transmembrane helix</keyword>
<keyword evidence="8" id="KW-0378">Hydrolase</keyword>
<keyword evidence="12" id="KW-0325">Glycoprotein</keyword>
<evidence type="ECO:0000256" key="12">
    <source>
        <dbReference type="ARBA" id="ARBA00023180"/>
    </source>
</evidence>
<evidence type="ECO:0000256" key="8">
    <source>
        <dbReference type="ARBA" id="ARBA00022801"/>
    </source>
</evidence>